<sequence>MILIASSENPFAERDCRIMFNLPGEDCRTSDELGCYEEELRDGQRREAELGELWQVVKAWDTMNSLNQRRLFRASKRLLNVSRDDGLPPNLHAPTFVNDLGQYFVTKVETIQRKLDIESFDSVTSLFDSVPDDSPSVSVPLFTDFENVSTGDVASLIRRSALKSCPLDPMPSRLVSNCDALRPRNFKPHVERYQSGNKRYHSIETVSLLVTAHLNLSKAPSTKNIYECPELVPKLSYRKGTNYSRWNIDILASNTFFLN</sequence>
<keyword evidence="2" id="KW-1185">Reference proteome</keyword>
<reference evidence="1" key="1">
    <citation type="journal article" date="2023" name="G3 (Bethesda)">
        <title>Whole genome assembly and annotation of the endangered Caribbean coral Acropora cervicornis.</title>
        <authorList>
            <person name="Selwyn J.D."/>
            <person name="Vollmer S.V."/>
        </authorList>
    </citation>
    <scope>NUCLEOTIDE SEQUENCE</scope>
    <source>
        <strain evidence="1">K2</strain>
    </source>
</reference>
<name>A0AAD9V315_ACRCE</name>
<comment type="caution">
    <text evidence="1">The sequence shown here is derived from an EMBL/GenBank/DDBJ whole genome shotgun (WGS) entry which is preliminary data.</text>
</comment>
<organism evidence="1 2">
    <name type="scientific">Acropora cervicornis</name>
    <name type="common">Staghorn coral</name>
    <dbReference type="NCBI Taxonomy" id="6130"/>
    <lineage>
        <taxon>Eukaryota</taxon>
        <taxon>Metazoa</taxon>
        <taxon>Cnidaria</taxon>
        <taxon>Anthozoa</taxon>
        <taxon>Hexacorallia</taxon>
        <taxon>Scleractinia</taxon>
        <taxon>Astrocoeniina</taxon>
        <taxon>Acroporidae</taxon>
        <taxon>Acropora</taxon>
    </lineage>
</organism>
<accession>A0AAD9V315</accession>
<dbReference type="Proteomes" id="UP001249851">
    <property type="component" value="Unassembled WGS sequence"/>
</dbReference>
<proteinExistence type="predicted"/>
<protein>
    <submittedName>
        <fullName evidence="1">Uncharacterized protein</fullName>
    </submittedName>
</protein>
<dbReference type="AlphaFoldDB" id="A0AAD9V315"/>
<gene>
    <name evidence="1" type="ORF">P5673_018507</name>
</gene>
<dbReference type="EMBL" id="JARQWQ010000042">
    <property type="protein sequence ID" value="KAK2558890.1"/>
    <property type="molecule type" value="Genomic_DNA"/>
</dbReference>
<evidence type="ECO:0000313" key="1">
    <source>
        <dbReference type="EMBL" id="KAK2558890.1"/>
    </source>
</evidence>
<evidence type="ECO:0000313" key="2">
    <source>
        <dbReference type="Proteomes" id="UP001249851"/>
    </source>
</evidence>
<reference evidence="1" key="2">
    <citation type="journal article" date="2023" name="Science">
        <title>Genomic signatures of disease resistance in endangered staghorn corals.</title>
        <authorList>
            <person name="Vollmer S.V."/>
            <person name="Selwyn J.D."/>
            <person name="Despard B.A."/>
            <person name="Roesel C.L."/>
        </authorList>
    </citation>
    <scope>NUCLEOTIDE SEQUENCE</scope>
    <source>
        <strain evidence="1">K2</strain>
    </source>
</reference>